<reference evidence="2 3" key="1">
    <citation type="submission" date="2015-12" db="EMBL/GenBank/DDBJ databases">
        <title>Genome sequence of Streptomyces sp. G25.</title>
        <authorList>
            <person name="Poehlein A."/>
            <person name="Roettig A."/>
            <person name="Hiessl S."/>
            <person name="Hauschild P."/>
            <person name="Schauer J."/>
            <person name="Madkour M.H."/>
            <person name="Al-Ansari A.M."/>
            <person name="Almakishah N.H."/>
            <person name="Steinbuechel A."/>
            <person name="Daniel R."/>
        </authorList>
    </citation>
    <scope>NUCLEOTIDE SEQUENCE [LARGE SCALE GENOMIC DNA]</scope>
    <source>
        <strain evidence="3">G25(2015)</strain>
    </source>
</reference>
<keyword evidence="3" id="KW-1185">Reference proteome</keyword>
<feature type="transmembrane region" description="Helical" evidence="1">
    <location>
        <begin position="21"/>
        <end position="42"/>
    </location>
</feature>
<evidence type="ECO:0000256" key="1">
    <source>
        <dbReference type="SAM" id="Phobius"/>
    </source>
</evidence>
<gene>
    <name evidence="2" type="ORF">STSP_70360</name>
</gene>
<dbReference type="OrthoDB" id="4304252at2"/>
<protein>
    <submittedName>
        <fullName evidence="2">Uncharacterized protein</fullName>
    </submittedName>
</protein>
<sequence>MSLILLLGAASAINKARKGQWYTAGGIFLPILGVGVMLFGGLERHSPLLFWLGVALAVVGFGVEFIAYRRTRPSVPQ</sequence>
<dbReference type="PATRIC" id="fig|1716141.3.peg.7448"/>
<accession>A0A177HFB7</accession>
<evidence type="ECO:0000313" key="2">
    <source>
        <dbReference type="EMBL" id="OAH09655.1"/>
    </source>
</evidence>
<keyword evidence="1" id="KW-0472">Membrane</keyword>
<proteinExistence type="predicted"/>
<dbReference type="AlphaFoldDB" id="A0A177HFB7"/>
<comment type="caution">
    <text evidence="2">The sequence shown here is derived from an EMBL/GenBank/DDBJ whole genome shotgun (WGS) entry which is preliminary data.</text>
</comment>
<dbReference type="Proteomes" id="UP000077381">
    <property type="component" value="Unassembled WGS sequence"/>
</dbReference>
<evidence type="ECO:0000313" key="3">
    <source>
        <dbReference type="Proteomes" id="UP000077381"/>
    </source>
</evidence>
<dbReference type="EMBL" id="LOHS01000193">
    <property type="protein sequence ID" value="OAH09655.1"/>
    <property type="molecule type" value="Genomic_DNA"/>
</dbReference>
<keyword evidence="1" id="KW-1133">Transmembrane helix</keyword>
<name>A0A177HFB7_9ACTN</name>
<keyword evidence="1" id="KW-0812">Transmembrane</keyword>
<organism evidence="2 3">
    <name type="scientific">Streptomyces jeddahensis</name>
    <dbReference type="NCBI Taxonomy" id="1716141"/>
    <lineage>
        <taxon>Bacteria</taxon>
        <taxon>Bacillati</taxon>
        <taxon>Actinomycetota</taxon>
        <taxon>Actinomycetes</taxon>
        <taxon>Kitasatosporales</taxon>
        <taxon>Streptomycetaceae</taxon>
        <taxon>Streptomyces</taxon>
    </lineage>
</organism>
<feature type="transmembrane region" description="Helical" evidence="1">
    <location>
        <begin position="48"/>
        <end position="68"/>
    </location>
</feature>
<dbReference type="RefSeq" id="WP_157902976.1">
    <property type="nucleotide sequence ID" value="NZ_LOHS01000193.1"/>
</dbReference>